<dbReference type="Gene3D" id="1.10.10.10">
    <property type="entry name" value="Winged helix-like DNA-binding domain superfamily/Winged helix DNA-binding domain"/>
    <property type="match status" value="1"/>
</dbReference>
<dbReference type="InterPro" id="IPR018490">
    <property type="entry name" value="cNMP-bd_dom_sf"/>
</dbReference>
<dbReference type="GO" id="GO:0003677">
    <property type="term" value="F:DNA binding"/>
    <property type="evidence" value="ECO:0007669"/>
    <property type="project" value="UniProtKB-KW"/>
</dbReference>
<dbReference type="OrthoDB" id="6677955at2"/>
<name>A0A1Z9Z3A1_9GAMM</name>
<dbReference type="PROSITE" id="PS51063">
    <property type="entry name" value="HTH_CRP_2"/>
    <property type="match status" value="1"/>
</dbReference>
<dbReference type="Gene3D" id="2.60.120.10">
    <property type="entry name" value="Jelly Rolls"/>
    <property type="match status" value="1"/>
</dbReference>
<dbReference type="SMART" id="SM00419">
    <property type="entry name" value="HTH_CRP"/>
    <property type="match status" value="1"/>
</dbReference>
<dbReference type="Pfam" id="PF00027">
    <property type="entry name" value="cNMP_binding"/>
    <property type="match status" value="1"/>
</dbReference>
<dbReference type="PROSITE" id="PS50042">
    <property type="entry name" value="CNMP_BINDING_3"/>
    <property type="match status" value="1"/>
</dbReference>
<dbReference type="AlphaFoldDB" id="A0A1Z9Z3A1"/>
<dbReference type="GO" id="GO:0006355">
    <property type="term" value="P:regulation of DNA-templated transcription"/>
    <property type="evidence" value="ECO:0007669"/>
    <property type="project" value="InterPro"/>
</dbReference>
<evidence type="ECO:0000256" key="2">
    <source>
        <dbReference type="ARBA" id="ARBA00023125"/>
    </source>
</evidence>
<keyword evidence="7" id="KW-1185">Reference proteome</keyword>
<dbReference type="InterPro" id="IPR036388">
    <property type="entry name" value="WH-like_DNA-bd_sf"/>
</dbReference>
<feature type="domain" description="HTH crp-type" evidence="5">
    <location>
        <begin position="183"/>
        <end position="256"/>
    </location>
</feature>
<reference evidence="6 7" key="1">
    <citation type="submission" date="2017-05" db="EMBL/GenBank/DDBJ databases">
        <title>Acinetobacter populi ANC 5415 (= PBJ7), whole genome shotgun sequencing project.</title>
        <authorList>
            <person name="Nemec A."/>
            <person name="Radolfova-Krizova L."/>
        </authorList>
    </citation>
    <scope>NUCLEOTIDE SEQUENCE [LARGE SCALE GENOMIC DNA]</scope>
    <source>
        <strain evidence="6 7">PBJ7</strain>
    </source>
</reference>
<dbReference type="SUPFAM" id="SSF46785">
    <property type="entry name" value="Winged helix' DNA-binding domain"/>
    <property type="match status" value="1"/>
</dbReference>
<comment type="caution">
    <text evidence="6">The sequence shown here is derived from an EMBL/GenBank/DDBJ whole genome shotgun (WGS) entry which is preliminary data.</text>
</comment>
<dbReference type="Proteomes" id="UP000196536">
    <property type="component" value="Unassembled WGS sequence"/>
</dbReference>
<organism evidence="6 7">
    <name type="scientific">Acinetobacter populi</name>
    <dbReference type="NCBI Taxonomy" id="1582270"/>
    <lineage>
        <taxon>Bacteria</taxon>
        <taxon>Pseudomonadati</taxon>
        <taxon>Pseudomonadota</taxon>
        <taxon>Gammaproteobacteria</taxon>
        <taxon>Moraxellales</taxon>
        <taxon>Moraxellaceae</taxon>
        <taxon>Acinetobacter</taxon>
    </lineage>
</organism>
<evidence type="ECO:0000256" key="1">
    <source>
        <dbReference type="ARBA" id="ARBA00023015"/>
    </source>
</evidence>
<protein>
    <recommendedName>
        <fullName evidence="8">Crp/Fnr family transcriptional regulator</fullName>
    </recommendedName>
</protein>
<dbReference type="InterPro" id="IPR036390">
    <property type="entry name" value="WH_DNA-bd_sf"/>
</dbReference>
<evidence type="ECO:0000259" key="5">
    <source>
        <dbReference type="PROSITE" id="PS51063"/>
    </source>
</evidence>
<dbReference type="Pfam" id="PF13545">
    <property type="entry name" value="HTH_Crp_2"/>
    <property type="match status" value="1"/>
</dbReference>
<dbReference type="InterPro" id="IPR014710">
    <property type="entry name" value="RmlC-like_jellyroll"/>
</dbReference>
<gene>
    <name evidence="6" type="ORF">CAP51_04750</name>
</gene>
<proteinExistence type="predicted"/>
<dbReference type="InterPro" id="IPR012318">
    <property type="entry name" value="HTH_CRP"/>
</dbReference>
<dbReference type="EMBL" id="NEXX01000001">
    <property type="protein sequence ID" value="OUY08926.1"/>
    <property type="molecule type" value="Genomic_DNA"/>
</dbReference>
<dbReference type="SUPFAM" id="SSF51206">
    <property type="entry name" value="cAMP-binding domain-like"/>
    <property type="match status" value="1"/>
</dbReference>
<evidence type="ECO:0000313" key="7">
    <source>
        <dbReference type="Proteomes" id="UP000196536"/>
    </source>
</evidence>
<keyword evidence="3" id="KW-0804">Transcription</keyword>
<evidence type="ECO:0000313" key="6">
    <source>
        <dbReference type="EMBL" id="OUY08926.1"/>
    </source>
</evidence>
<sequence length="263" mass="30722">MNIFNYPSSQDIGISPDKIAQNQTPKYASNKIITDYYQLAIEQLSEYKFFQLCSEEEKQKIYQHLKIVHYPAGHYIYTANQTCHEVTIILKGIIRTAWTTPEGKHHIYKFLPAGLLTNIVPVVTHQYFGHDHISHEPTIVAMIPGNLFLDILEHNPKALYVIFQLICNRSHLHYFDSYYQSTQPLQIRLARELIYLVEFFSLQLDSDIKIQIKLSQENFAELLNTSRKNINKELSILAQQGIVKVRYHQIHVLDLEKLKNLIK</sequence>
<feature type="domain" description="Cyclic nucleotide-binding" evidence="4">
    <location>
        <begin position="49"/>
        <end position="95"/>
    </location>
</feature>
<dbReference type="RefSeq" id="WP_087619582.1">
    <property type="nucleotide sequence ID" value="NZ_NEXX01000001.1"/>
</dbReference>
<evidence type="ECO:0000256" key="3">
    <source>
        <dbReference type="ARBA" id="ARBA00023163"/>
    </source>
</evidence>
<accession>A0A1Z9Z3A1</accession>
<keyword evidence="2" id="KW-0238">DNA-binding</keyword>
<evidence type="ECO:0008006" key="8">
    <source>
        <dbReference type="Google" id="ProtNLM"/>
    </source>
</evidence>
<keyword evidence="1" id="KW-0805">Transcription regulation</keyword>
<dbReference type="InterPro" id="IPR000595">
    <property type="entry name" value="cNMP-bd_dom"/>
</dbReference>
<dbReference type="CDD" id="cd00038">
    <property type="entry name" value="CAP_ED"/>
    <property type="match status" value="1"/>
</dbReference>
<evidence type="ECO:0000259" key="4">
    <source>
        <dbReference type="PROSITE" id="PS50042"/>
    </source>
</evidence>